<dbReference type="InterPro" id="IPR011055">
    <property type="entry name" value="Dup_hybrid_motif"/>
</dbReference>
<dbReference type="Gene3D" id="2.70.70.10">
    <property type="entry name" value="Glucose Permease (Domain IIA)"/>
    <property type="match status" value="1"/>
</dbReference>
<evidence type="ECO:0000313" key="2">
    <source>
        <dbReference type="EMBL" id="PJA40847.1"/>
    </source>
</evidence>
<dbReference type="CDD" id="cd12797">
    <property type="entry name" value="M23_peptidase"/>
    <property type="match status" value="1"/>
</dbReference>
<proteinExistence type="predicted"/>
<gene>
    <name evidence="2" type="ORF">CO178_01460</name>
</gene>
<protein>
    <recommendedName>
        <fullName evidence="1">M23ase beta-sheet core domain-containing protein</fullName>
    </recommendedName>
</protein>
<feature type="non-terminal residue" evidence="2">
    <location>
        <position position="1"/>
    </location>
</feature>
<comment type="caution">
    <text evidence="2">The sequence shown here is derived from an EMBL/GenBank/DDBJ whole genome shotgun (WGS) entry which is preliminary data.</text>
</comment>
<dbReference type="AlphaFoldDB" id="A0A2M7X3X7"/>
<dbReference type="SUPFAM" id="SSF51261">
    <property type="entry name" value="Duplicated hybrid motif"/>
    <property type="match status" value="1"/>
</dbReference>
<name>A0A2M7X3X7_UNCKA</name>
<evidence type="ECO:0000313" key="3">
    <source>
        <dbReference type="Proteomes" id="UP000230683"/>
    </source>
</evidence>
<sequence length="126" mass="14592">IALYAHLSEFRINLGEIVSAKEIIGLSGDTGSACLEPHLHFELRDISKSPLKAMVFKPCFEQELTSLHENFIYNVNNENTQKTLRYLAIMYFGNAKYWEMIRDTNQLHIEMNDVLEQGKKIIIPNY</sequence>
<dbReference type="Proteomes" id="UP000230683">
    <property type="component" value="Unassembled WGS sequence"/>
</dbReference>
<dbReference type="InterPro" id="IPR016047">
    <property type="entry name" value="M23ase_b-sheet_dom"/>
</dbReference>
<dbReference type="Pfam" id="PF01551">
    <property type="entry name" value="Peptidase_M23"/>
    <property type="match status" value="1"/>
</dbReference>
<accession>A0A2M7X3X7</accession>
<reference evidence="3" key="1">
    <citation type="submission" date="2017-09" db="EMBL/GenBank/DDBJ databases">
        <title>Depth-based differentiation of microbial function through sediment-hosted aquifers and enrichment of novel symbionts in the deep terrestrial subsurface.</title>
        <authorList>
            <person name="Probst A.J."/>
            <person name="Ladd B."/>
            <person name="Jarett J.K."/>
            <person name="Geller-Mcgrath D.E."/>
            <person name="Sieber C.M.K."/>
            <person name="Emerson J.B."/>
            <person name="Anantharaman K."/>
            <person name="Thomas B.C."/>
            <person name="Malmstrom R."/>
            <person name="Stieglmeier M."/>
            <person name="Klingl A."/>
            <person name="Woyke T."/>
            <person name="Ryan C.M."/>
            <person name="Banfield J.F."/>
        </authorList>
    </citation>
    <scope>NUCLEOTIDE SEQUENCE [LARGE SCALE GENOMIC DNA]</scope>
</reference>
<feature type="domain" description="M23ase beta-sheet core" evidence="1">
    <location>
        <begin position="2"/>
        <end position="45"/>
    </location>
</feature>
<dbReference type="EMBL" id="PFWY01000068">
    <property type="protein sequence ID" value="PJA40847.1"/>
    <property type="molecule type" value="Genomic_DNA"/>
</dbReference>
<evidence type="ECO:0000259" key="1">
    <source>
        <dbReference type="Pfam" id="PF01551"/>
    </source>
</evidence>
<organism evidence="2 3">
    <name type="scientific">candidate division WWE3 bacterium CG_4_9_14_3_um_filter_34_6</name>
    <dbReference type="NCBI Taxonomy" id="1975079"/>
    <lineage>
        <taxon>Bacteria</taxon>
        <taxon>Katanobacteria</taxon>
    </lineage>
</organism>